<evidence type="ECO:0000313" key="3">
    <source>
        <dbReference type="EMBL" id="NEV92671.1"/>
    </source>
</evidence>
<dbReference type="SUPFAM" id="SSF52833">
    <property type="entry name" value="Thioredoxin-like"/>
    <property type="match status" value="1"/>
</dbReference>
<evidence type="ECO:0000259" key="2">
    <source>
        <dbReference type="Pfam" id="PF03190"/>
    </source>
</evidence>
<dbReference type="PIRSF" id="PIRSF006402">
    <property type="entry name" value="UCP006402_thioredoxin"/>
    <property type="match status" value="1"/>
</dbReference>
<gene>
    <name evidence="3" type="ORF">G3567_00740</name>
</gene>
<comment type="caution">
    <text evidence="3">The sequence shown here is derived from an EMBL/GenBank/DDBJ whole genome shotgun (WGS) entry which is preliminary data.</text>
</comment>
<dbReference type="EMBL" id="JAAIKD010000001">
    <property type="protein sequence ID" value="NEV92671.1"/>
    <property type="molecule type" value="Genomic_DNA"/>
</dbReference>
<dbReference type="Pfam" id="PF03190">
    <property type="entry name" value="Thioredox_DsbH"/>
    <property type="match status" value="1"/>
</dbReference>
<protein>
    <submittedName>
        <fullName evidence="3">Thioredoxin domain-containing protein</fullName>
    </submittedName>
</protein>
<dbReference type="Gene3D" id="3.40.30.10">
    <property type="entry name" value="Glutaredoxin"/>
    <property type="match status" value="1"/>
</dbReference>
<dbReference type="AlphaFoldDB" id="A0A6B3R466"/>
<dbReference type="Gene3D" id="1.50.10.10">
    <property type="match status" value="1"/>
</dbReference>
<keyword evidence="1" id="KW-0175">Coiled coil</keyword>
<accession>A0A6B3R466</accession>
<name>A0A6B3R466_9FLAO</name>
<dbReference type="Gene3D" id="1.50.10.20">
    <property type="match status" value="1"/>
</dbReference>
<feature type="domain" description="Spermatogenesis-associated protein 20-like TRX" evidence="2">
    <location>
        <begin position="6"/>
        <end position="160"/>
    </location>
</feature>
<keyword evidence="4" id="KW-1185">Reference proteome</keyword>
<organism evidence="3 4">
    <name type="scientific">Psychroflexus aurantiacus</name>
    <dbReference type="NCBI Taxonomy" id="2709310"/>
    <lineage>
        <taxon>Bacteria</taxon>
        <taxon>Pseudomonadati</taxon>
        <taxon>Bacteroidota</taxon>
        <taxon>Flavobacteriia</taxon>
        <taxon>Flavobacteriales</taxon>
        <taxon>Flavobacteriaceae</taxon>
        <taxon>Psychroflexus</taxon>
    </lineage>
</organism>
<dbReference type="GO" id="GO:0005975">
    <property type="term" value="P:carbohydrate metabolic process"/>
    <property type="evidence" value="ECO:0007669"/>
    <property type="project" value="InterPro"/>
</dbReference>
<sequence>MSAQANNLKHATSPYLLQHAENPVNWEEWSPEVLRRAQKENKPLIISVGYAACHWCHVMAHESFEDEEVAELMNAHFVCIKIDREERPDIDHIYMEAAQMLTGRGGWPLNAFALPDGRPFYAATYFPKENWKKVLSNVAKAYASSYDQLLETAEKVTDGIQMSQELSPVDGENEFSSSSYTDFIMSWQNIVDLENGGFKGAPKFPMSNSWQFLLQYYKRTQDNFGAEAFLKTLDGMALGGIYDQVGGGFSRYAVDDKWFAPHFEKMLYDNALLVNVYANAYSLFPKPEYKQVISETIDFVKRELKHPEAGFYSALDADSEGEEGKYYVWTYRELAEVLSETELDLVQDYYNISRRGNWESSKNILYARQFPQDYAKDQGLDLKILRKELEDLKNKLHRYRQKRIRPALDDKILTSWNALMISGLVEAYKALRKEDYLELAESAIEFLLKTRWVENEKLLRTRNEEKSIVGFLEDYAFMIEALINLYQVTFKMEYLNKARQLTEICFRDFKERSSSMFQYTSKSGEKLISRTYEINDNVIPASNSSLAKSLFLLGKLFDDEAYLQTAKKMLQQVEAKLYKSGPYAANWQILYGWMTFPFYEVAILGKNAKEMALTLQSDYQSNCVFLGGQAEDLKLLTHKLPKDSSKTMIYICENKTCQQPTTDVEVAKKQLGFKPS</sequence>
<proteinExistence type="predicted"/>
<dbReference type="Proteomes" id="UP000478505">
    <property type="component" value="Unassembled WGS sequence"/>
</dbReference>
<reference evidence="3 4" key="1">
    <citation type="submission" date="2020-02" db="EMBL/GenBank/DDBJ databases">
        <title>Flavobacteriaceae Psychroflexus bacterium YR1-1, complete genome.</title>
        <authorList>
            <person name="Li Y."/>
            <person name="Wu S."/>
        </authorList>
    </citation>
    <scope>NUCLEOTIDE SEQUENCE [LARGE SCALE GENOMIC DNA]</scope>
    <source>
        <strain evidence="3 4">YR1-1</strain>
    </source>
</reference>
<dbReference type="InterPro" id="IPR024705">
    <property type="entry name" value="Ssp411"/>
</dbReference>
<dbReference type="SUPFAM" id="SSF48208">
    <property type="entry name" value="Six-hairpin glycosidases"/>
    <property type="match status" value="1"/>
</dbReference>
<dbReference type="InterPro" id="IPR004879">
    <property type="entry name" value="Ssp411-like_TRX"/>
</dbReference>
<dbReference type="InterPro" id="IPR008928">
    <property type="entry name" value="6-hairpin_glycosidase_sf"/>
</dbReference>
<evidence type="ECO:0000313" key="4">
    <source>
        <dbReference type="Proteomes" id="UP000478505"/>
    </source>
</evidence>
<dbReference type="PANTHER" id="PTHR42899">
    <property type="entry name" value="SPERMATOGENESIS-ASSOCIATED PROTEIN 20"/>
    <property type="match status" value="1"/>
</dbReference>
<feature type="coiled-coil region" evidence="1">
    <location>
        <begin position="375"/>
        <end position="402"/>
    </location>
</feature>
<dbReference type="InterPro" id="IPR012341">
    <property type="entry name" value="6hp_glycosidase-like_sf"/>
</dbReference>
<dbReference type="PANTHER" id="PTHR42899:SF1">
    <property type="entry name" value="SPERMATOGENESIS-ASSOCIATED PROTEIN 20"/>
    <property type="match status" value="1"/>
</dbReference>
<evidence type="ECO:0000256" key="1">
    <source>
        <dbReference type="SAM" id="Coils"/>
    </source>
</evidence>
<dbReference type="InterPro" id="IPR036249">
    <property type="entry name" value="Thioredoxin-like_sf"/>
</dbReference>
<dbReference type="CDD" id="cd02955">
    <property type="entry name" value="SSP411"/>
    <property type="match status" value="1"/>
</dbReference>